<evidence type="ECO:0000256" key="1">
    <source>
        <dbReference type="ARBA" id="ARBA00004141"/>
    </source>
</evidence>
<feature type="transmembrane region" description="Helical" evidence="5">
    <location>
        <begin position="104"/>
        <end position="130"/>
    </location>
</feature>
<feature type="region of interest" description="Disordered" evidence="4">
    <location>
        <begin position="268"/>
        <end position="306"/>
    </location>
</feature>
<evidence type="ECO:0000313" key="6">
    <source>
        <dbReference type="EMBL" id="CAF1289069.1"/>
    </source>
</evidence>
<reference evidence="6" key="1">
    <citation type="submission" date="2021-02" db="EMBL/GenBank/DDBJ databases">
        <authorList>
            <person name="Nowell W R."/>
        </authorList>
    </citation>
    <scope>NUCLEOTIDE SEQUENCE</scope>
</reference>
<feature type="transmembrane region" description="Helical" evidence="5">
    <location>
        <begin position="32"/>
        <end position="52"/>
    </location>
</feature>
<sequence>MPYGDGILESPADRYGKTTLCMRNAKRVFKCAAYMVYFVGVLVFAVASKGSFLLMTQSLGNRLQEKQYASRWSLMLVATICVPYVFLFLEALAKSLFRNRRGPVFTDLITIFLLESIHTFGVCLLVFRVLPSCDVIRGLLLMNAVCTIPAFCKLTLSKSNSRPMLRFLTLFIDLAAFVAQCSVYFVVTNCVQPCLLFFLCIPTSYVLLVIYALTNLNANAWGTREDIFIPNHDPRRSHTSIKKLVKLGFSEYEDNNRSNKIMTEMNNTINRTTQSSPNIHRKSDSSENDNQLSHRKNNNYDHSEDECDYYIPKTSADRKNIIENQQSPLSDISRKFNENSNRFLSTKTTDHETEDQRPFSSYINRNHKESSVRRTSASSSEDFSGDKYSSSKARNQNIHTSSEVPYDTTRKIDSNDTHKNDFDSTFDTKSWFIDENSDQK</sequence>
<dbReference type="PANTHER" id="PTHR22914:SF41">
    <property type="entry name" value="CHITIN SYNTHASE 7"/>
    <property type="match status" value="1"/>
</dbReference>
<evidence type="ECO:0000256" key="2">
    <source>
        <dbReference type="ARBA" id="ARBA00022692"/>
    </source>
</evidence>
<dbReference type="AlphaFoldDB" id="A0A815CYF6"/>
<dbReference type="PANTHER" id="PTHR22914">
    <property type="entry name" value="CHITIN SYNTHASE"/>
    <property type="match status" value="1"/>
</dbReference>
<dbReference type="GO" id="GO:0006031">
    <property type="term" value="P:chitin biosynthetic process"/>
    <property type="evidence" value="ECO:0007669"/>
    <property type="project" value="TreeGrafter"/>
</dbReference>
<dbReference type="EMBL" id="CAJNOG010000541">
    <property type="protein sequence ID" value="CAF1289069.1"/>
    <property type="molecule type" value="Genomic_DNA"/>
</dbReference>
<feature type="compositionally biased region" description="Polar residues" evidence="4">
    <location>
        <begin position="387"/>
        <end position="403"/>
    </location>
</feature>
<accession>A0A815CYF6</accession>
<feature type="compositionally biased region" description="Basic and acidic residues" evidence="4">
    <location>
        <begin position="348"/>
        <end position="357"/>
    </location>
</feature>
<proteinExistence type="predicted"/>
<dbReference type="GO" id="GO:0071944">
    <property type="term" value="C:cell periphery"/>
    <property type="evidence" value="ECO:0007669"/>
    <property type="project" value="TreeGrafter"/>
</dbReference>
<comment type="subcellular location">
    <subcellularLocation>
        <location evidence="1">Membrane</location>
        <topology evidence="1">Multi-pass membrane protein</topology>
    </subcellularLocation>
</comment>
<evidence type="ECO:0000256" key="4">
    <source>
        <dbReference type="SAM" id="MobiDB-lite"/>
    </source>
</evidence>
<feature type="transmembrane region" description="Helical" evidence="5">
    <location>
        <begin position="136"/>
        <end position="156"/>
    </location>
</feature>
<keyword evidence="2 5" id="KW-0812">Transmembrane</keyword>
<gene>
    <name evidence="6" type="ORF">JYZ213_LOCUS31669</name>
</gene>
<name>A0A815CYF6_9BILA</name>
<evidence type="ECO:0000256" key="5">
    <source>
        <dbReference type="SAM" id="Phobius"/>
    </source>
</evidence>
<evidence type="ECO:0000256" key="3">
    <source>
        <dbReference type="ARBA" id="ARBA00023136"/>
    </source>
</evidence>
<feature type="region of interest" description="Disordered" evidence="4">
    <location>
        <begin position="343"/>
        <end position="425"/>
    </location>
</feature>
<feature type="transmembrane region" description="Helical" evidence="5">
    <location>
        <begin position="72"/>
        <end position="92"/>
    </location>
</feature>
<feature type="compositionally biased region" description="Basic and acidic residues" evidence="4">
    <location>
        <begin position="408"/>
        <end position="422"/>
    </location>
</feature>
<dbReference type="InterPro" id="IPR004835">
    <property type="entry name" value="Chitin_synth"/>
</dbReference>
<feature type="compositionally biased region" description="Polar residues" evidence="4">
    <location>
        <begin position="268"/>
        <end position="278"/>
    </location>
</feature>
<organism evidence="6 7">
    <name type="scientific">Adineta steineri</name>
    <dbReference type="NCBI Taxonomy" id="433720"/>
    <lineage>
        <taxon>Eukaryota</taxon>
        <taxon>Metazoa</taxon>
        <taxon>Spiralia</taxon>
        <taxon>Gnathifera</taxon>
        <taxon>Rotifera</taxon>
        <taxon>Eurotatoria</taxon>
        <taxon>Bdelloidea</taxon>
        <taxon>Adinetida</taxon>
        <taxon>Adinetidae</taxon>
        <taxon>Adineta</taxon>
    </lineage>
</organism>
<feature type="transmembrane region" description="Helical" evidence="5">
    <location>
        <begin position="168"/>
        <end position="187"/>
    </location>
</feature>
<feature type="transmembrane region" description="Helical" evidence="5">
    <location>
        <begin position="193"/>
        <end position="214"/>
    </location>
</feature>
<evidence type="ECO:0000313" key="7">
    <source>
        <dbReference type="Proteomes" id="UP000663845"/>
    </source>
</evidence>
<keyword evidence="5" id="KW-1133">Transmembrane helix</keyword>
<dbReference type="Proteomes" id="UP000663845">
    <property type="component" value="Unassembled WGS sequence"/>
</dbReference>
<keyword evidence="3 5" id="KW-0472">Membrane</keyword>
<dbReference type="GO" id="GO:0004100">
    <property type="term" value="F:chitin synthase activity"/>
    <property type="evidence" value="ECO:0007669"/>
    <property type="project" value="InterPro"/>
</dbReference>
<dbReference type="GO" id="GO:0016020">
    <property type="term" value="C:membrane"/>
    <property type="evidence" value="ECO:0007669"/>
    <property type="project" value="UniProtKB-SubCell"/>
</dbReference>
<protein>
    <submittedName>
        <fullName evidence="6">Uncharacterized protein</fullName>
    </submittedName>
</protein>
<comment type="caution">
    <text evidence="6">The sequence shown here is derived from an EMBL/GenBank/DDBJ whole genome shotgun (WGS) entry which is preliminary data.</text>
</comment>